<dbReference type="Gramene" id="Psat01G0101800-T1">
    <property type="protein sequence ID" value="KAI5441792.1"/>
    <property type="gene ID" value="KIW84_011018"/>
</dbReference>
<dbReference type="Proteomes" id="UP001058974">
    <property type="component" value="Chromosome 1"/>
</dbReference>
<dbReference type="PANTHER" id="PTHR46890">
    <property type="entry name" value="NON-LTR RETROLELEMENT REVERSE TRANSCRIPTASE-LIKE PROTEIN-RELATED"/>
    <property type="match status" value="1"/>
</dbReference>
<feature type="compositionally biased region" description="Basic and acidic residues" evidence="1">
    <location>
        <begin position="22"/>
        <end position="53"/>
    </location>
</feature>
<protein>
    <recommendedName>
        <fullName evidence="4">Reverse transcriptase domain-containing protein</fullName>
    </recommendedName>
</protein>
<proteinExistence type="predicted"/>
<dbReference type="AlphaFoldDB" id="A0A9D4YMP0"/>
<name>A0A9D4YMP0_PEA</name>
<organism evidence="2 3">
    <name type="scientific">Pisum sativum</name>
    <name type="common">Garden pea</name>
    <name type="synonym">Lathyrus oleraceus</name>
    <dbReference type="NCBI Taxonomy" id="3888"/>
    <lineage>
        <taxon>Eukaryota</taxon>
        <taxon>Viridiplantae</taxon>
        <taxon>Streptophyta</taxon>
        <taxon>Embryophyta</taxon>
        <taxon>Tracheophyta</taxon>
        <taxon>Spermatophyta</taxon>
        <taxon>Magnoliopsida</taxon>
        <taxon>eudicotyledons</taxon>
        <taxon>Gunneridae</taxon>
        <taxon>Pentapetalae</taxon>
        <taxon>rosids</taxon>
        <taxon>fabids</taxon>
        <taxon>Fabales</taxon>
        <taxon>Fabaceae</taxon>
        <taxon>Papilionoideae</taxon>
        <taxon>50 kb inversion clade</taxon>
        <taxon>NPAAA clade</taxon>
        <taxon>Hologalegina</taxon>
        <taxon>IRL clade</taxon>
        <taxon>Fabeae</taxon>
        <taxon>Lathyrus</taxon>
    </lineage>
</organism>
<keyword evidence="3" id="KW-1185">Reference proteome</keyword>
<dbReference type="InterPro" id="IPR052343">
    <property type="entry name" value="Retrotransposon-Effector_Assoc"/>
</dbReference>
<accession>A0A9D4YMP0</accession>
<feature type="region of interest" description="Disordered" evidence="1">
    <location>
        <begin position="17"/>
        <end position="55"/>
    </location>
</feature>
<dbReference type="PANTHER" id="PTHR46890:SF48">
    <property type="entry name" value="RNA-DIRECTED DNA POLYMERASE"/>
    <property type="match status" value="1"/>
</dbReference>
<reference evidence="2 3" key="1">
    <citation type="journal article" date="2022" name="Nat. Genet.">
        <title>Improved pea reference genome and pan-genome highlight genomic features and evolutionary characteristics.</title>
        <authorList>
            <person name="Yang T."/>
            <person name="Liu R."/>
            <person name="Luo Y."/>
            <person name="Hu S."/>
            <person name="Wang D."/>
            <person name="Wang C."/>
            <person name="Pandey M.K."/>
            <person name="Ge S."/>
            <person name="Xu Q."/>
            <person name="Li N."/>
            <person name="Li G."/>
            <person name="Huang Y."/>
            <person name="Saxena R.K."/>
            <person name="Ji Y."/>
            <person name="Li M."/>
            <person name="Yan X."/>
            <person name="He Y."/>
            <person name="Liu Y."/>
            <person name="Wang X."/>
            <person name="Xiang C."/>
            <person name="Varshney R.K."/>
            <person name="Ding H."/>
            <person name="Gao S."/>
            <person name="Zong X."/>
        </authorList>
    </citation>
    <scope>NUCLEOTIDE SEQUENCE [LARGE SCALE GENOMIC DNA]</scope>
    <source>
        <strain evidence="2 3">cv. Zhongwan 6</strain>
    </source>
</reference>
<evidence type="ECO:0000313" key="3">
    <source>
        <dbReference type="Proteomes" id="UP001058974"/>
    </source>
</evidence>
<dbReference type="EMBL" id="JAMSHJ010000001">
    <property type="protein sequence ID" value="KAI5441792.1"/>
    <property type="molecule type" value="Genomic_DNA"/>
</dbReference>
<evidence type="ECO:0008006" key="4">
    <source>
        <dbReference type="Google" id="ProtNLM"/>
    </source>
</evidence>
<evidence type="ECO:0000256" key="1">
    <source>
        <dbReference type="SAM" id="MobiDB-lite"/>
    </source>
</evidence>
<gene>
    <name evidence="2" type="ORF">KIW84_011018</name>
</gene>
<sequence>MVPRRRLWSEQGWMKVRRRGAKKDSWDATKGSSFKDERDQGENQSRNKSEKFQMPHNIFHKYAGRNEGRNNDIQQQAHYAKGKRVYHMSFAQRKENKGDIIGLVGEAKDWVAQWFKENQPWHPEDVYNERLSWPRCFGIPYQARPVMDGSQFRKLSLAYFEALKALFSLEEIRSAIWDNDESKTPEPDSLNFEFIQNIWSIFEAYLINLMDEFHSNTNLPKAITTSFIALVPNIQNPQELRSYKPICLVGCLYKILSKMLASRLKRNLYNVVSGSQPAFVLGK</sequence>
<evidence type="ECO:0000313" key="2">
    <source>
        <dbReference type="EMBL" id="KAI5441792.1"/>
    </source>
</evidence>
<comment type="caution">
    <text evidence="2">The sequence shown here is derived from an EMBL/GenBank/DDBJ whole genome shotgun (WGS) entry which is preliminary data.</text>
</comment>